<name>A0A4Q0A1X5_9FUNG</name>
<reference evidence="6" key="1">
    <citation type="journal article" date="2018" name="Nat. Microbiol.">
        <title>Leveraging single-cell genomics to expand the fungal tree of life.</title>
        <authorList>
            <person name="Ahrendt S.R."/>
            <person name="Quandt C.A."/>
            <person name="Ciobanu D."/>
            <person name="Clum A."/>
            <person name="Salamov A."/>
            <person name="Andreopoulos B."/>
            <person name="Cheng J.F."/>
            <person name="Woyke T."/>
            <person name="Pelin A."/>
            <person name="Henrissat B."/>
            <person name="Reynolds N.K."/>
            <person name="Benny G.L."/>
            <person name="Smith M.E."/>
            <person name="James T.Y."/>
            <person name="Grigoriev I.V."/>
        </authorList>
    </citation>
    <scope>NUCLEOTIDE SEQUENCE [LARGE SCALE GENOMIC DNA]</scope>
    <source>
        <strain evidence="6">RSA 468</strain>
    </source>
</reference>
<evidence type="ECO:0000313" key="6">
    <source>
        <dbReference type="Proteomes" id="UP000268162"/>
    </source>
</evidence>
<keyword evidence="6" id="KW-1185">Reference proteome</keyword>
<dbReference type="SUPFAM" id="SSF56235">
    <property type="entry name" value="N-terminal nucleophile aminohydrolases (Ntn hydrolases)"/>
    <property type="match status" value="1"/>
</dbReference>
<dbReference type="Gene3D" id="3.40.50.620">
    <property type="entry name" value="HUPs"/>
    <property type="match status" value="1"/>
</dbReference>
<keyword evidence="1" id="KW-0028">Amino-acid biosynthesis</keyword>
<evidence type="ECO:0000313" key="5">
    <source>
        <dbReference type="EMBL" id="RKP40064.1"/>
    </source>
</evidence>
<dbReference type="InterPro" id="IPR017932">
    <property type="entry name" value="GATase_2_dom"/>
</dbReference>
<dbReference type="Proteomes" id="UP000268162">
    <property type="component" value="Unassembled WGS sequence"/>
</dbReference>
<sequence>MCGILFGASPASFQAPEKAQWEGLKTALNRRGPDAQKEVCLTEPAQLSDPAEPQLSLYGYATVLHLRGEQTVAQPLQDPNNNYIFFWNGEVFDSLQVNPHCNDTTVVFDALVAASNNSDPTVARRFFLDAIQRVGGPFAFVFYNCRTGDVWFSRDCLGRRSLLWRLPDSDHPSFWLSSVICTEGEPAPSGQWQEVSAHGIYRLDTRQWLSNPEKFSESLTCYRWSSLPATPTSLSGISGIEAVPQLQLPYQSAFIGILRQALRERVETIPSTLSLLGPDSTRVAVLFSGGVDCLCLAALLHQILPPGEPIDLINVAFENPRTTQLPASSQGPKHRGSFYHGPPYQMTLPSGEVYLFDEKEYHRLFDVPDRLTGRASFRALAEWAPQRTWRFVAVNVPYSQVEVQRTRITQLMQPAHTVMDWSIALALWFAATGEGYLEPWQTEHEVPISPTIQLQAYRSPAPVLLLGMGADEQLGGYSKHRDRFEAQGWVGLVEEMQGQIDRIAIRNLGRDDRIISDHGKESRFPFLSHRVVDFLCSVPVHYKADLRFQRGIGEKILLRYALRQLGLPLSACQQWKKAIQFGARTAKMTSGKDKGTDKI</sequence>
<feature type="domain" description="Glutamine amidotransferase type-2" evidence="4">
    <location>
        <begin position="2"/>
        <end position="206"/>
    </location>
</feature>
<dbReference type="InterPro" id="IPR029055">
    <property type="entry name" value="Ntn_hydrolases_N"/>
</dbReference>
<dbReference type="STRING" id="215637.A0A4Q0A1X5"/>
<dbReference type="PANTHER" id="PTHR45937">
    <property type="entry name" value="ASPARAGINE SYNTHETASE DOMAIN-CONTAINING PROTEIN 1"/>
    <property type="match status" value="1"/>
</dbReference>
<dbReference type="AlphaFoldDB" id="A0A4Q0A1X5"/>
<dbReference type="InterPro" id="IPR051857">
    <property type="entry name" value="Asn_synthetase_domain"/>
</dbReference>
<dbReference type="PROSITE" id="PS51278">
    <property type="entry name" value="GATASE_TYPE_2"/>
    <property type="match status" value="1"/>
</dbReference>
<keyword evidence="2" id="KW-0061">Asparagine biosynthesis</keyword>
<dbReference type="CDD" id="cd01991">
    <property type="entry name" value="Asn_synthase_B_C"/>
    <property type="match status" value="1"/>
</dbReference>
<dbReference type="GO" id="GO:0004066">
    <property type="term" value="F:asparagine synthase (glutamine-hydrolyzing) activity"/>
    <property type="evidence" value="ECO:0007669"/>
    <property type="project" value="InterPro"/>
</dbReference>
<accession>A0A4Q0A1X5</accession>
<dbReference type="GO" id="GO:0006529">
    <property type="term" value="P:asparagine biosynthetic process"/>
    <property type="evidence" value="ECO:0007669"/>
    <property type="project" value="UniProtKB-KW"/>
</dbReference>
<dbReference type="PANTHER" id="PTHR45937:SF1">
    <property type="entry name" value="ASPARAGINE SYNTHETASE DOMAIN-CONTAINING PROTEIN 1"/>
    <property type="match status" value="1"/>
</dbReference>
<dbReference type="EMBL" id="ML002228">
    <property type="protein sequence ID" value="RKP40064.1"/>
    <property type="molecule type" value="Genomic_DNA"/>
</dbReference>
<gene>
    <name evidence="5" type="ORF">BJ085DRAFT_19082</name>
</gene>
<dbReference type="InterPro" id="IPR001962">
    <property type="entry name" value="Asn_synthase"/>
</dbReference>
<dbReference type="SUPFAM" id="SSF52402">
    <property type="entry name" value="Adenine nucleotide alpha hydrolases-like"/>
    <property type="match status" value="1"/>
</dbReference>
<dbReference type="Gene3D" id="3.60.20.10">
    <property type="entry name" value="Glutamine Phosphoribosylpyrophosphate, subunit 1, domain 1"/>
    <property type="match status" value="1"/>
</dbReference>
<keyword evidence="3" id="KW-0315">Glutamine amidotransferase</keyword>
<proteinExistence type="predicted"/>
<dbReference type="InterPro" id="IPR014729">
    <property type="entry name" value="Rossmann-like_a/b/a_fold"/>
</dbReference>
<evidence type="ECO:0000256" key="3">
    <source>
        <dbReference type="ARBA" id="ARBA00022962"/>
    </source>
</evidence>
<evidence type="ECO:0000256" key="1">
    <source>
        <dbReference type="ARBA" id="ARBA00022605"/>
    </source>
</evidence>
<evidence type="ECO:0000256" key="2">
    <source>
        <dbReference type="ARBA" id="ARBA00022888"/>
    </source>
</evidence>
<evidence type="ECO:0000259" key="4">
    <source>
        <dbReference type="PROSITE" id="PS51278"/>
    </source>
</evidence>
<protein>
    <submittedName>
        <fullName evidence="5">Asparagine synthase-domain-containing protein</fullName>
    </submittedName>
</protein>
<organism evidence="5 6">
    <name type="scientific">Dimargaris cristalligena</name>
    <dbReference type="NCBI Taxonomy" id="215637"/>
    <lineage>
        <taxon>Eukaryota</taxon>
        <taxon>Fungi</taxon>
        <taxon>Fungi incertae sedis</taxon>
        <taxon>Zoopagomycota</taxon>
        <taxon>Kickxellomycotina</taxon>
        <taxon>Dimargaritomycetes</taxon>
        <taxon>Dimargaritales</taxon>
        <taxon>Dimargaritaceae</taxon>
        <taxon>Dimargaris</taxon>
    </lineage>
</organism>
<dbReference type="Pfam" id="PF00733">
    <property type="entry name" value="Asn_synthase"/>
    <property type="match status" value="1"/>
</dbReference>
<dbReference type="Pfam" id="PF13537">
    <property type="entry name" value="GATase_7"/>
    <property type="match status" value="1"/>
</dbReference>